<dbReference type="AlphaFoldDB" id="A0A5J6L1H4"/>
<keyword evidence="2" id="KW-1185">Reference proteome</keyword>
<organism evidence="1 2">
    <name type="scientific">Microbacterium lushaniae</name>
    <dbReference type="NCBI Taxonomy" id="2614639"/>
    <lineage>
        <taxon>Bacteria</taxon>
        <taxon>Bacillati</taxon>
        <taxon>Actinomycetota</taxon>
        <taxon>Actinomycetes</taxon>
        <taxon>Micrococcales</taxon>
        <taxon>Microbacteriaceae</taxon>
        <taxon>Microbacterium</taxon>
    </lineage>
</organism>
<reference evidence="2" key="1">
    <citation type="submission" date="2019-09" db="EMBL/GenBank/DDBJ databases">
        <title>Mumia zhuanghuii sp. nov. isolated from the intestinal contents of plateau pika (Ochotona curzoniae) in the Qinghai-Tibet plateau of China.</title>
        <authorList>
            <person name="Tian Z."/>
        </authorList>
    </citation>
    <scope>NUCLEOTIDE SEQUENCE [LARGE SCALE GENOMIC DNA]</scope>
    <source>
        <strain evidence="2">L-031</strain>
    </source>
</reference>
<name>A0A5J6L1H4_9MICO</name>
<protein>
    <submittedName>
        <fullName evidence="1">Uncharacterized protein</fullName>
    </submittedName>
</protein>
<dbReference type="RefSeq" id="WP_150923917.1">
    <property type="nucleotide sequence ID" value="NZ_CP044232.1"/>
</dbReference>
<accession>A0A5J6L1H4</accession>
<dbReference type="KEGG" id="mlz:F6J85_03940"/>
<evidence type="ECO:0000313" key="2">
    <source>
        <dbReference type="Proteomes" id="UP000325516"/>
    </source>
</evidence>
<proteinExistence type="predicted"/>
<dbReference type="EMBL" id="CP044232">
    <property type="protein sequence ID" value="QEW02330.1"/>
    <property type="molecule type" value="Genomic_DNA"/>
</dbReference>
<dbReference type="Proteomes" id="UP000325516">
    <property type="component" value="Chromosome"/>
</dbReference>
<evidence type="ECO:0000313" key="1">
    <source>
        <dbReference type="EMBL" id="QEW02330.1"/>
    </source>
</evidence>
<gene>
    <name evidence="1" type="ORF">F6J85_03940</name>
</gene>
<sequence>MTDSSTDLARWLADEGLELLPSNDAFLLVDDGEARFRIDRTSDGWVVSKSLRGAPMVAQMSSSDWEDVDRYVVMLYLGTARESRGLSRLRRLVELGPEGTAVPADGWSLQRGEDGGFLLTGPDGHRVWFDGDIAAAAFSRYAVYTADELRAQAALADAPLAR</sequence>